<dbReference type="OMA" id="VQEDEDW"/>
<dbReference type="OrthoDB" id="1932693at2759"/>
<feature type="region of interest" description="Disordered" evidence="1">
    <location>
        <begin position="77"/>
        <end position="102"/>
    </location>
</feature>
<feature type="domain" description="DUF3741" evidence="4">
    <location>
        <begin position="101"/>
        <end position="122"/>
    </location>
</feature>
<feature type="compositionally biased region" description="Basic and acidic residues" evidence="1">
    <location>
        <begin position="522"/>
        <end position="532"/>
    </location>
</feature>
<evidence type="ECO:0000259" key="3">
    <source>
        <dbReference type="Pfam" id="PF14309"/>
    </source>
</evidence>
<dbReference type="InterPro" id="IPR032795">
    <property type="entry name" value="DUF3741-assoc"/>
</dbReference>
<feature type="compositionally biased region" description="Basic and acidic residues" evidence="1">
    <location>
        <begin position="184"/>
        <end position="200"/>
    </location>
</feature>
<feature type="region of interest" description="Disordered" evidence="1">
    <location>
        <begin position="181"/>
        <end position="200"/>
    </location>
</feature>
<dbReference type="Pfam" id="PF14309">
    <property type="entry name" value="DUF4378"/>
    <property type="match status" value="1"/>
</dbReference>
<feature type="region of interest" description="Disordered" evidence="1">
    <location>
        <begin position="343"/>
        <end position="363"/>
    </location>
</feature>
<gene>
    <name evidence="5" type="ORF">CEY00_Acc14692</name>
</gene>
<feature type="domain" description="DUF4378" evidence="3">
    <location>
        <begin position="794"/>
        <end position="967"/>
    </location>
</feature>
<comment type="caution">
    <text evidence="5">The sequence shown here is derived from an EMBL/GenBank/DDBJ whole genome shotgun (WGS) entry which is preliminary data.</text>
</comment>
<dbReference type="InParanoid" id="A0A2R6QSI0"/>
<dbReference type="PANTHER" id="PTHR46634">
    <property type="entry name" value="M REDUCTASE II SUBUNIT GAMMA, PUTATIVE (DUF3741)-RELATED"/>
    <property type="match status" value="1"/>
</dbReference>
<accession>A0A2R6QSI0</accession>
<evidence type="ECO:0000313" key="6">
    <source>
        <dbReference type="Proteomes" id="UP000241394"/>
    </source>
</evidence>
<proteinExistence type="predicted"/>
<sequence>MKGTRNNKTGNLEKPFPGCLGRMVNLFDLSTSVAGNRLLTDKPHHDGSSISMGQSDAARMSPIVDPIEDKAMVSELRRSSSNKSANGTPMKAQEMSKEVESKHKPPNIVAKLMGLDALPQQQPDSAVQRSHSRSYSLGRLGISLDYWQQGDKLDMQMQRQIHHYQAQNENKDAYEIWHQSQKGYTRESRSPQNGRHNENINDRKMALIRQKFTEAKSLATNEKLRQSKQFHDALDVLCSNKDLFLKFLQEPNSLFSQHTLDLQSVPPWPETKRITVLRPSKMVNNNKFSGPGKKDKKHIKKASHAGQVVGWEKGNPGFPPPNWQVNDNPTQLTRIVVLKPSPGKPHDIKAVVSPPSSSPRALHGQEFYGEREDDESRELSEMAKEITWQMHENLSGHRRNEILLSSVFSNGYVGDDSFFNVSDNEFAVGNNIDTEVASPTSRHSWDYINRVGSPYSFSSFSRASYSPESSVCREAKKRLSERWAMMASNENFQEQRHVQRRSSTLGEMLALSDTKNSVICEEDRNKEQKPRESTLCSVSNKDENIDNSPRNILRSKSLPVSSFVFGGRPNVEVSDPKVGKTDVPKGATKQHTVKSSLKGKVSSLFFSRNKISSKEKCNASQSIDESQKFAGMSMHCSEKISEGMSQCDIDSGNEEGSLPTLPGSSSKTSSPDLISMGPKQAVISTEAGLSLAKPAMSGNVSENQDQPSPISVLEPLYEEDDSIKAESSNNADKHGAKLPAHSLKSNLTDKSPPIESIARTLSWDDSCIDTATSYHLKPSSVSQGTEEEERELLFFVESLLSAAGLDREVHTNSFLGRWHSLESLLDPSLRDKYIDFNDKEIIHETRRRQMRSTQKLVFDCVNAALEDMTGYGLETSLRGTLCCGGVHNRIVEGGASPMLVDQVWAWMKERFSCEVKCFWGGDGNSLVVERVVRSEVVRKGWVEQRSLEIDIIGKEIEGKLLEEFVHEAVVELTGTI</sequence>
<dbReference type="Proteomes" id="UP000241394">
    <property type="component" value="Chromosome LG13"/>
</dbReference>
<feature type="region of interest" description="Disordered" evidence="1">
    <location>
        <begin position="522"/>
        <end position="552"/>
    </location>
</feature>
<reference evidence="5 6" key="1">
    <citation type="submission" date="2017-07" db="EMBL/GenBank/DDBJ databases">
        <title>An improved, manually edited Actinidia chinensis var. chinensis (kiwifruit) genome highlights the challenges associated with draft genomes and gene prediction in plants.</title>
        <authorList>
            <person name="Pilkington S."/>
            <person name="Crowhurst R."/>
            <person name="Hilario E."/>
            <person name="Nardozza S."/>
            <person name="Fraser L."/>
            <person name="Peng Y."/>
            <person name="Gunaseelan K."/>
            <person name="Simpson R."/>
            <person name="Tahir J."/>
            <person name="Deroles S."/>
            <person name="Templeton K."/>
            <person name="Luo Z."/>
            <person name="Davy M."/>
            <person name="Cheng C."/>
            <person name="Mcneilage M."/>
            <person name="Scaglione D."/>
            <person name="Liu Y."/>
            <person name="Zhang Q."/>
            <person name="Datson P."/>
            <person name="De Silva N."/>
            <person name="Gardiner S."/>
            <person name="Bassett H."/>
            <person name="Chagne D."/>
            <person name="Mccallum J."/>
            <person name="Dzierzon H."/>
            <person name="Deng C."/>
            <person name="Wang Y.-Y."/>
            <person name="Barron N."/>
            <person name="Manako K."/>
            <person name="Bowen J."/>
            <person name="Foster T."/>
            <person name="Erridge Z."/>
            <person name="Tiffin H."/>
            <person name="Waite C."/>
            <person name="Davies K."/>
            <person name="Grierson E."/>
            <person name="Laing W."/>
            <person name="Kirk R."/>
            <person name="Chen X."/>
            <person name="Wood M."/>
            <person name="Montefiori M."/>
            <person name="Brummell D."/>
            <person name="Schwinn K."/>
            <person name="Catanach A."/>
            <person name="Fullerton C."/>
            <person name="Li D."/>
            <person name="Meiyalaghan S."/>
            <person name="Nieuwenhuizen N."/>
            <person name="Read N."/>
            <person name="Prakash R."/>
            <person name="Hunter D."/>
            <person name="Zhang H."/>
            <person name="Mckenzie M."/>
            <person name="Knabel M."/>
            <person name="Harris A."/>
            <person name="Allan A."/>
            <person name="Chen A."/>
            <person name="Janssen B."/>
            <person name="Plunkett B."/>
            <person name="Dwamena C."/>
            <person name="Voogd C."/>
            <person name="Leif D."/>
            <person name="Lafferty D."/>
            <person name="Souleyre E."/>
            <person name="Varkonyi-Gasic E."/>
            <person name="Gambi F."/>
            <person name="Hanley J."/>
            <person name="Yao J.-L."/>
            <person name="Cheung J."/>
            <person name="David K."/>
            <person name="Warren B."/>
            <person name="Marsh K."/>
            <person name="Snowden K."/>
            <person name="Lin-Wang K."/>
            <person name="Brian L."/>
            <person name="Martinez-Sanchez M."/>
            <person name="Wang M."/>
            <person name="Ileperuma N."/>
            <person name="Macnee N."/>
            <person name="Campin R."/>
            <person name="Mcatee P."/>
            <person name="Drummond R."/>
            <person name="Espley R."/>
            <person name="Ireland H."/>
            <person name="Wu R."/>
            <person name="Atkinson R."/>
            <person name="Karunairetnam S."/>
            <person name="Bulley S."/>
            <person name="Chunkath S."/>
            <person name="Hanley Z."/>
            <person name="Storey R."/>
            <person name="Thrimawithana A."/>
            <person name="Thomson S."/>
            <person name="David C."/>
            <person name="Testolin R."/>
        </authorList>
    </citation>
    <scope>NUCLEOTIDE SEQUENCE [LARGE SCALE GENOMIC DNA]</scope>
    <source>
        <strain evidence="6">cv. Red5</strain>
        <tissue evidence="5">Young leaf</tissue>
    </source>
</reference>
<evidence type="ECO:0000259" key="4">
    <source>
        <dbReference type="Pfam" id="PF14383"/>
    </source>
</evidence>
<dbReference type="InterPro" id="IPR025486">
    <property type="entry name" value="DUF4378"/>
</dbReference>
<evidence type="ECO:0000313" key="5">
    <source>
        <dbReference type="EMBL" id="PSS14074.1"/>
    </source>
</evidence>
<dbReference type="AlphaFoldDB" id="A0A2R6QSI0"/>
<dbReference type="Gramene" id="PSS14074">
    <property type="protein sequence ID" value="PSS14074"/>
    <property type="gene ID" value="CEY00_Acc14692"/>
</dbReference>
<evidence type="ECO:0000259" key="2">
    <source>
        <dbReference type="Pfam" id="PF12552"/>
    </source>
</evidence>
<dbReference type="Pfam" id="PF14383">
    <property type="entry name" value="VARLMGL"/>
    <property type="match status" value="1"/>
</dbReference>
<feature type="compositionally biased region" description="Polar residues" evidence="1">
    <location>
        <begin position="662"/>
        <end position="672"/>
    </location>
</feature>
<evidence type="ECO:0000256" key="1">
    <source>
        <dbReference type="SAM" id="MobiDB-lite"/>
    </source>
</evidence>
<dbReference type="EMBL" id="NKQK01000013">
    <property type="protein sequence ID" value="PSS14074.1"/>
    <property type="molecule type" value="Genomic_DNA"/>
</dbReference>
<keyword evidence="6" id="KW-1185">Reference proteome</keyword>
<dbReference type="PANTHER" id="PTHR46634:SF3">
    <property type="entry name" value="M REDUCTASE II SUBUNIT GAMMA, PUTATIVE (DUF3741)-RELATED"/>
    <property type="match status" value="1"/>
</dbReference>
<dbReference type="FunCoup" id="A0A2R6QSI0">
    <property type="interactions" value="2810"/>
</dbReference>
<feature type="region of interest" description="Disordered" evidence="1">
    <location>
        <begin position="575"/>
        <end position="594"/>
    </location>
</feature>
<protein>
    <submittedName>
        <fullName evidence="5">Cell wall protein</fullName>
    </submittedName>
</protein>
<organism evidence="5 6">
    <name type="scientific">Actinidia chinensis var. chinensis</name>
    <name type="common">Chinese soft-hair kiwi</name>
    <dbReference type="NCBI Taxonomy" id="1590841"/>
    <lineage>
        <taxon>Eukaryota</taxon>
        <taxon>Viridiplantae</taxon>
        <taxon>Streptophyta</taxon>
        <taxon>Embryophyta</taxon>
        <taxon>Tracheophyta</taxon>
        <taxon>Spermatophyta</taxon>
        <taxon>Magnoliopsida</taxon>
        <taxon>eudicotyledons</taxon>
        <taxon>Gunneridae</taxon>
        <taxon>Pentapetalae</taxon>
        <taxon>asterids</taxon>
        <taxon>Ericales</taxon>
        <taxon>Actinidiaceae</taxon>
        <taxon>Actinidia</taxon>
    </lineage>
</organism>
<dbReference type="InterPro" id="IPR022212">
    <property type="entry name" value="DUF3741"/>
</dbReference>
<feature type="domain" description="DUF3741" evidence="2">
    <location>
        <begin position="209"/>
        <end position="253"/>
    </location>
</feature>
<feature type="region of interest" description="Disordered" evidence="1">
    <location>
        <begin position="720"/>
        <end position="751"/>
    </location>
</feature>
<reference evidence="6" key="2">
    <citation type="journal article" date="2018" name="BMC Genomics">
        <title>A manually annotated Actinidia chinensis var. chinensis (kiwifruit) genome highlights the challenges associated with draft genomes and gene prediction in plants.</title>
        <authorList>
            <person name="Pilkington S.M."/>
            <person name="Crowhurst R."/>
            <person name="Hilario E."/>
            <person name="Nardozza S."/>
            <person name="Fraser L."/>
            <person name="Peng Y."/>
            <person name="Gunaseelan K."/>
            <person name="Simpson R."/>
            <person name="Tahir J."/>
            <person name="Deroles S.C."/>
            <person name="Templeton K."/>
            <person name="Luo Z."/>
            <person name="Davy M."/>
            <person name="Cheng C."/>
            <person name="McNeilage M."/>
            <person name="Scaglione D."/>
            <person name="Liu Y."/>
            <person name="Zhang Q."/>
            <person name="Datson P."/>
            <person name="De Silva N."/>
            <person name="Gardiner S.E."/>
            <person name="Bassett H."/>
            <person name="Chagne D."/>
            <person name="McCallum J."/>
            <person name="Dzierzon H."/>
            <person name="Deng C."/>
            <person name="Wang Y.Y."/>
            <person name="Barron L."/>
            <person name="Manako K."/>
            <person name="Bowen J."/>
            <person name="Foster T.M."/>
            <person name="Erridge Z.A."/>
            <person name="Tiffin H."/>
            <person name="Waite C.N."/>
            <person name="Davies K.M."/>
            <person name="Grierson E.P."/>
            <person name="Laing W.A."/>
            <person name="Kirk R."/>
            <person name="Chen X."/>
            <person name="Wood M."/>
            <person name="Montefiori M."/>
            <person name="Brummell D.A."/>
            <person name="Schwinn K.E."/>
            <person name="Catanach A."/>
            <person name="Fullerton C."/>
            <person name="Li D."/>
            <person name="Meiyalaghan S."/>
            <person name="Nieuwenhuizen N."/>
            <person name="Read N."/>
            <person name="Prakash R."/>
            <person name="Hunter D."/>
            <person name="Zhang H."/>
            <person name="McKenzie M."/>
            <person name="Knabel M."/>
            <person name="Harris A."/>
            <person name="Allan A.C."/>
            <person name="Gleave A."/>
            <person name="Chen A."/>
            <person name="Janssen B.J."/>
            <person name="Plunkett B."/>
            <person name="Ampomah-Dwamena C."/>
            <person name="Voogd C."/>
            <person name="Leif D."/>
            <person name="Lafferty D."/>
            <person name="Souleyre E.J.F."/>
            <person name="Varkonyi-Gasic E."/>
            <person name="Gambi F."/>
            <person name="Hanley J."/>
            <person name="Yao J.L."/>
            <person name="Cheung J."/>
            <person name="David K.M."/>
            <person name="Warren B."/>
            <person name="Marsh K."/>
            <person name="Snowden K.C."/>
            <person name="Lin-Wang K."/>
            <person name="Brian L."/>
            <person name="Martinez-Sanchez M."/>
            <person name="Wang M."/>
            <person name="Ileperuma N."/>
            <person name="Macnee N."/>
            <person name="Campin R."/>
            <person name="McAtee P."/>
            <person name="Drummond R.S.M."/>
            <person name="Espley R.V."/>
            <person name="Ireland H.S."/>
            <person name="Wu R."/>
            <person name="Atkinson R.G."/>
            <person name="Karunairetnam S."/>
            <person name="Bulley S."/>
            <person name="Chunkath S."/>
            <person name="Hanley Z."/>
            <person name="Storey R."/>
            <person name="Thrimawithana A.H."/>
            <person name="Thomson S."/>
            <person name="David C."/>
            <person name="Testolin R."/>
            <person name="Huang H."/>
            <person name="Hellens R.P."/>
            <person name="Schaffer R.J."/>
        </authorList>
    </citation>
    <scope>NUCLEOTIDE SEQUENCE [LARGE SCALE GENOMIC DNA]</scope>
    <source>
        <strain evidence="6">cv. Red5</strain>
    </source>
</reference>
<name>A0A2R6QSI0_ACTCC</name>
<dbReference type="STRING" id="1590841.A0A2R6QSI0"/>
<dbReference type="Pfam" id="PF12552">
    <property type="entry name" value="DUF3741"/>
    <property type="match status" value="1"/>
</dbReference>
<feature type="region of interest" description="Disordered" evidence="1">
    <location>
        <begin position="640"/>
        <end position="675"/>
    </location>
</feature>